<organism evidence="2 3">
    <name type="scientific">Ameiurus melas</name>
    <name type="common">Black bullhead</name>
    <name type="synonym">Silurus melas</name>
    <dbReference type="NCBI Taxonomy" id="219545"/>
    <lineage>
        <taxon>Eukaryota</taxon>
        <taxon>Metazoa</taxon>
        <taxon>Chordata</taxon>
        <taxon>Craniata</taxon>
        <taxon>Vertebrata</taxon>
        <taxon>Euteleostomi</taxon>
        <taxon>Actinopterygii</taxon>
        <taxon>Neopterygii</taxon>
        <taxon>Teleostei</taxon>
        <taxon>Ostariophysi</taxon>
        <taxon>Siluriformes</taxon>
        <taxon>Ictaluridae</taxon>
        <taxon>Ameiurus</taxon>
    </lineage>
</organism>
<evidence type="ECO:0000313" key="3">
    <source>
        <dbReference type="Proteomes" id="UP000593565"/>
    </source>
</evidence>
<evidence type="ECO:0000256" key="1">
    <source>
        <dbReference type="SAM" id="Coils"/>
    </source>
</evidence>
<comment type="caution">
    <text evidence="2">The sequence shown here is derived from an EMBL/GenBank/DDBJ whole genome shotgun (WGS) entry which is preliminary data.</text>
</comment>
<feature type="coiled-coil region" evidence="1">
    <location>
        <begin position="133"/>
        <end position="175"/>
    </location>
</feature>
<accession>A0A7J6B4Q9</accession>
<protein>
    <submittedName>
        <fullName evidence="2">Uncharacterized protein</fullName>
    </submittedName>
</protein>
<evidence type="ECO:0000313" key="2">
    <source>
        <dbReference type="EMBL" id="KAF4090104.1"/>
    </source>
</evidence>
<keyword evidence="1" id="KW-0175">Coiled coil</keyword>
<reference evidence="2 3" key="1">
    <citation type="submission" date="2020-02" db="EMBL/GenBank/DDBJ databases">
        <title>A chromosome-scale genome assembly of the black bullhead catfish (Ameiurus melas).</title>
        <authorList>
            <person name="Wen M."/>
            <person name="Zham M."/>
            <person name="Cabau C."/>
            <person name="Klopp C."/>
            <person name="Donnadieu C."/>
            <person name="Roques C."/>
            <person name="Bouchez O."/>
            <person name="Lampietro C."/>
            <person name="Jouanno E."/>
            <person name="Herpin A."/>
            <person name="Louis A."/>
            <person name="Berthelot C."/>
            <person name="Parey E."/>
            <person name="Roest-Crollius H."/>
            <person name="Braasch I."/>
            <person name="Postlethwait J."/>
            <person name="Robinson-Rechavi M."/>
            <person name="Echchiki A."/>
            <person name="Begum T."/>
            <person name="Montfort J."/>
            <person name="Schartl M."/>
            <person name="Bobe J."/>
            <person name="Guiguen Y."/>
        </authorList>
    </citation>
    <scope>NUCLEOTIDE SEQUENCE [LARGE SCALE GENOMIC DNA]</scope>
    <source>
        <strain evidence="2">M_S1</strain>
        <tissue evidence="2">Blood</tissue>
    </source>
</reference>
<gene>
    <name evidence="2" type="ORF">AMELA_G00048090</name>
</gene>
<name>A0A7J6B4Q9_AMEME</name>
<sequence>MLSSSHCYPAVPVSDQSADMSGPVAHVAVWIALKRLDLNDDRVIALREVHIPRGTKMATVKQIVAYSFRLDVAQVTFKIRNSEGFLIPLNGRIPVNTKQMPYVLEVTRYFQHVNAKSRDIAITVISRSFKSRLQSIVRRIERLEELLPQIKQKQKEKMVKEVEQLNQKLIFLHKRMQMAESYCWEGMFKRAPLW</sequence>
<proteinExistence type="predicted"/>
<dbReference type="Proteomes" id="UP000593565">
    <property type="component" value="Unassembled WGS sequence"/>
</dbReference>
<dbReference type="EMBL" id="JAAGNN010000004">
    <property type="protein sequence ID" value="KAF4090104.1"/>
    <property type="molecule type" value="Genomic_DNA"/>
</dbReference>
<dbReference type="AlphaFoldDB" id="A0A7J6B4Q9"/>
<keyword evidence="3" id="KW-1185">Reference proteome</keyword>